<dbReference type="FunFam" id="3.30.420.40:FF:000052">
    <property type="entry name" value="Ectonucleoside triphosphate diphosphohydrolase 5"/>
    <property type="match status" value="1"/>
</dbReference>
<dbReference type="GeneID" id="129790605"/>
<evidence type="ECO:0000256" key="5">
    <source>
        <dbReference type="PIRSR" id="PIRSR600407-2"/>
    </source>
</evidence>
<proteinExistence type="inferred from homology"/>
<keyword evidence="6" id="KW-0472">Membrane</keyword>
<dbReference type="CDD" id="cd24046">
    <property type="entry name" value="ASKHA_NBD_NTPDase5-like"/>
    <property type="match status" value="1"/>
</dbReference>
<dbReference type="VEuPathDB" id="VectorBase:LLONM1_009065"/>
<organism evidence="7">
    <name type="scientific">Lutzomyia longipalpis</name>
    <name type="common">Sand fly</name>
    <dbReference type="NCBI Taxonomy" id="7200"/>
    <lineage>
        <taxon>Eukaryota</taxon>
        <taxon>Metazoa</taxon>
        <taxon>Ecdysozoa</taxon>
        <taxon>Arthropoda</taxon>
        <taxon>Hexapoda</taxon>
        <taxon>Insecta</taxon>
        <taxon>Pterygota</taxon>
        <taxon>Neoptera</taxon>
        <taxon>Endopterygota</taxon>
        <taxon>Diptera</taxon>
        <taxon>Nematocera</taxon>
        <taxon>Psychodoidea</taxon>
        <taxon>Psychodidae</taxon>
        <taxon>Lutzomyia</taxon>
        <taxon>Lutzomyia</taxon>
    </lineage>
</organism>
<dbReference type="Gene3D" id="3.30.420.150">
    <property type="entry name" value="Exopolyphosphatase. Domain 2"/>
    <property type="match status" value="1"/>
</dbReference>
<dbReference type="GO" id="GO:0005524">
    <property type="term" value="F:ATP binding"/>
    <property type="evidence" value="ECO:0007669"/>
    <property type="project" value="UniProtKB-KW"/>
</dbReference>
<evidence type="ECO:0000256" key="6">
    <source>
        <dbReference type="SAM" id="Phobius"/>
    </source>
</evidence>
<accession>A0A7G3AS22</accession>
<dbReference type="EC" id="3.6.1.6" evidence="3"/>
<dbReference type="Pfam" id="PF01150">
    <property type="entry name" value="GDA1_CD39"/>
    <property type="match status" value="1"/>
</dbReference>
<dbReference type="Gene3D" id="3.30.420.40">
    <property type="match status" value="1"/>
</dbReference>
<dbReference type="RefSeq" id="XP_055684164.1">
    <property type="nucleotide sequence ID" value="XM_055828189.1"/>
</dbReference>
<keyword evidence="2" id="KW-0378">Hydrolase</keyword>
<reference evidence="7" key="1">
    <citation type="journal article" date="2020" name="BMC">
        <title>Leishmania infection induces a limited differential gene expression in the sand fly midgut.</title>
        <authorList>
            <person name="Coutinho-Abreu I.V."/>
            <person name="Serafim T.D."/>
            <person name="Meneses C."/>
            <person name="Kamhawi S."/>
            <person name="Oliveira F."/>
            <person name="Valenzuela J.G."/>
        </authorList>
    </citation>
    <scope>NUCLEOTIDE SEQUENCE</scope>
    <source>
        <strain evidence="7">Jacobina</strain>
        <tissue evidence="7">Midgut</tissue>
    </source>
</reference>
<evidence type="ECO:0000256" key="2">
    <source>
        <dbReference type="ARBA" id="ARBA00022801"/>
    </source>
</evidence>
<dbReference type="PANTHER" id="PTHR11782:SF127">
    <property type="entry name" value="NTPASE, ISOFORM F"/>
    <property type="match status" value="1"/>
</dbReference>
<dbReference type="InterPro" id="IPR000407">
    <property type="entry name" value="GDA1_CD39_NTPase"/>
</dbReference>
<keyword evidence="5" id="KW-0547">Nucleotide-binding</keyword>
<keyword evidence="5" id="KW-0067">ATP-binding</keyword>
<dbReference type="AlphaFoldDB" id="A0A7G3AS22"/>
<evidence type="ECO:0000313" key="7">
    <source>
        <dbReference type="EMBL" id="MBC1174979.1"/>
    </source>
</evidence>
<feature type="binding site" evidence="5">
    <location>
        <begin position="228"/>
        <end position="232"/>
    </location>
    <ligand>
        <name>ATP</name>
        <dbReference type="ChEBI" id="CHEBI:30616"/>
    </ligand>
</feature>
<keyword evidence="6" id="KW-1133">Transmembrane helix</keyword>
<dbReference type="GO" id="GO:0017110">
    <property type="term" value="F:nucleoside diphosphate phosphatase activity"/>
    <property type="evidence" value="ECO:0007669"/>
    <property type="project" value="UniProtKB-EC"/>
</dbReference>
<dbReference type="PANTHER" id="PTHR11782">
    <property type="entry name" value="ADENOSINE/GUANOSINE DIPHOSPHATASE"/>
    <property type="match status" value="1"/>
</dbReference>
<feature type="active site" description="Proton acceptor" evidence="4">
    <location>
        <position position="200"/>
    </location>
</feature>
<evidence type="ECO:0000256" key="1">
    <source>
        <dbReference type="ARBA" id="ARBA00009283"/>
    </source>
</evidence>
<feature type="transmembrane region" description="Helical" evidence="6">
    <location>
        <begin position="34"/>
        <end position="55"/>
    </location>
</feature>
<protein>
    <recommendedName>
        <fullName evidence="3">nucleoside diphosphate phosphatase</fullName>
        <ecNumber evidence="3">3.6.1.6</ecNumber>
    </recommendedName>
</protein>
<evidence type="ECO:0000256" key="4">
    <source>
        <dbReference type="PIRSR" id="PIRSR600407-1"/>
    </source>
</evidence>
<dbReference type="EMBL" id="GITU01006276">
    <property type="protein sequence ID" value="MBC1174979.1"/>
    <property type="molecule type" value="Transcribed_RNA"/>
</dbReference>
<dbReference type="CTD" id="33495"/>
<keyword evidence="6" id="KW-0812">Transmembrane</keyword>
<sequence length="458" mass="51254">MPEDYKYTLLEELTGAENERPMPRRKASKQQNDLQFSFICLLLCVIILIFFLGMYTDSFHPIIDGIAVQLGYQEKQYAVILDAGSTGSRVLAYEFHRGYLDGRLVLDNELFKQLKPGLSAFADKPNEGAQQIEKLLQEAKNVIPNAYWGKTPVVLKATAGLRLLDPTKADGLLKAVRGVFRKSGFLIEENAVEIMEGVDEGIFSWFTVNFLLGRLNGKNTVAALDLGGGSTQVTFAPKDLTQNIYDGFIHEVPTTGDHVKVFTHSYLGLGLHAVRHAVFTNGLPENQTAIDSECVNPIVKTKLFRYSNREFLISGRDNKKSTAENPEVDFEACVDNVRSKVVPLVRPKPVTLKQHQIAAFSYYFERAIESGLVDPTLGGEIKVGDFYTKAREVCAIPNTDQPFMCLDLTFIAILLQDGYGLKPQAQIKLYKRIDNHEISWALGCAYNILSKRMTQQKQ</sequence>
<comment type="similarity">
    <text evidence="1">Belongs to the GDA1/CD39 NTPase family.</text>
</comment>
<name>A0A7G3AS22_LUTLO</name>
<evidence type="ECO:0000256" key="3">
    <source>
        <dbReference type="ARBA" id="ARBA00038863"/>
    </source>
</evidence>